<dbReference type="Proteomes" id="UP000707356">
    <property type="component" value="Unassembled WGS sequence"/>
</dbReference>
<name>A0A951U7I6_9CYAN</name>
<feature type="transmembrane region" description="Helical" evidence="1">
    <location>
        <begin position="95"/>
        <end position="113"/>
    </location>
</feature>
<evidence type="ECO:0000313" key="3">
    <source>
        <dbReference type="Proteomes" id="UP000707356"/>
    </source>
</evidence>
<keyword evidence="1" id="KW-0812">Transmembrane</keyword>
<dbReference type="AlphaFoldDB" id="A0A951U7I6"/>
<keyword evidence="1" id="KW-0472">Membrane</keyword>
<evidence type="ECO:0000313" key="2">
    <source>
        <dbReference type="EMBL" id="MBW4468691.1"/>
    </source>
</evidence>
<dbReference type="PANTHER" id="PTHR39165">
    <property type="entry name" value="IG HYPOTHETICAL 17883"/>
    <property type="match status" value="1"/>
</dbReference>
<evidence type="ECO:0000256" key="1">
    <source>
        <dbReference type="SAM" id="Phobius"/>
    </source>
</evidence>
<protein>
    <submittedName>
        <fullName evidence="2">DUF456 family protein</fullName>
    </submittedName>
</protein>
<feature type="transmembrane region" description="Helical" evidence="1">
    <location>
        <begin position="72"/>
        <end position="89"/>
    </location>
</feature>
<feature type="transmembrane region" description="Helical" evidence="1">
    <location>
        <begin position="125"/>
        <end position="151"/>
    </location>
</feature>
<sequence length="159" mass="16141">MVVGIVGAVIPGIPGLILSVAAIVVWGVVHGFRSVELPLIVAVAAWLGSVAIDFLASYLGAKQAGASKWGQIGAIVGLLVGIFGLLPALPFGGPFLGLLIGPLLGAIIGELIYRKNLMVALKAGLGILVGTVLGNLIQGLLALAVLIIFLVTTWSQVMS</sequence>
<reference evidence="2" key="2">
    <citation type="journal article" date="2022" name="Microbiol. Resour. Announc.">
        <title>Metagenome Sequencing to Explore Phylogenomics of Terrestrial Cyanobacteria.</title>
        <authorList>
            <person name="Ward R.D."/>
            <person name="Stajich J.E."/>
            <person name="Johansen J.R."/>
            <person name="Huntemann M."/>
            <person name="Clum A."/>
            <person name="Foster B."/>
            <person name="Foster B."/>
            <person name="Roux S."/>
            <person name="Palaniappan K."/>
            <person name="Varghese N."/>
            <person name="Mukherjee S."/>
            <person name="Reddy T.B.K."/>
            <person name="Daum C."/>
            <person name="Copeland A."/>
            <person name="Chen I.A."/>
            <person name="Ivanova N.N."/>
            <person name="Kyrpides N.C."/>
            <person name="Shapiro N."/>
            <person name="Eloe-Fadrosh E.A."/>
            <person name="Pietrasiak N."/>
        </authorList>
    </citation>
    <scope>NUCLEOTIDE SEQUENCE</scope>
    <source>
        <strain evidence="2">GSE-TBD4-15B</strain>
    </source>
</reference>
<gene>
    <name evidence="2" type="ORF">KME07_24970</name>
</gene>
<dbReference type="Pfam" id="PF04306">
    <property type="entry name" value="DUF456"/>
    <property type="match status" value="1"/>
</dbReference>
<dbReference type="PANTHER" id="PTHR39165:SF1">
    <property type="entry name" value="DUF456 DOMAIN-CONTAINING PROTEIN"/>
    <property type="match status" value="1"/>
</dbReference>
<feature type="transmembrane region" description="Helical" evidence="1">
    <location>
        <begin position="5"/>
        <end position="27"/>
    </location>
</feature>
<keyword evidence="1" id="KW-1133">Transmembrane helix</keyword>
<dbReference type="EMBL" id="JAHHHV010000092">
    <property type="protein sequence ID" value="MBW4468691.1"/>
    <property type="molecule type" value="Genomic_DNA"/>
</dbReference>
<proteinExistence type="predicted"/>
<reference evidence="2" key="1">
    <citation type="submission" date="2021-05" db="EMBL/GenBank/DDBJ databases">
        <authorList>
            <person name="Pietrasiak N."/>
            <person name="Ward R."/>
            <person name="Stajich J.E."/>
            <person name="Kurbessoian T."/>
        </authorList>
    </citation>
    <scope>NUCLEOTIDE SEQUENCE</scope>
    <source>
        <strain evidence="2">GSE-TBD4-15B</strain>
    </source>
</reference>
<accession>A0A951U7I6</accession>
<feature type="transmembrane region" description="Helical" evidence="1">
    <location>
        <begin position="39"/>
        <end position="60"/>
    </location>
</feature>
<dbReference type="InterPro" id="IPR007403">
    <property type="entry name" value="DUF456"/>
</dbReference>
<organism evidence="2 3">
    <name type="scientific">Pegethrix bostrychoides GSE-TBD4-15B</name>
    <dbReference type="NCBI Taxonomy" id="2839662"/>
    <lineage>
        <taxon>Bacteria</taxon>
        <taxon>Bacillati</taxon>
        <taxon>Cyanobacteriota</taxon>
        <taxon>Cyanophyceae</taxon>
        <taxon>Oculatellales</taxon>
        <taxon>Oculatellaceae</taxon>
        <taxon>Pegethrix</taxon>
    </lineage>
</organism>
<comment type="caution">
    <text evidence="2">The sequence shown here is derived from an EMBL/GenBank/DDBJ whole genome shotgun (WGS) entry which is preliminary data.</text>
</comment>